<keyword evidence="1" id="KW-0812">Transmembrane</keyword>
<sequence length="183" mass="20287">MIFLTVSMYVLLCSAPLVYGIGLKNLVKSPPNVKTVCLSAAKSFVSALCSITVMWFITDALLAPYSLAFLFPFIALALTAGFSIAANRIIRRFFNIHVGAFDVSFLTGILALAEGFSLQYALIIGFAATLSFYLLIPVIRAIRTRLFMSSYSENYNDYAMLFVTAALILCAFYAFNFSWLYVH</sequence>
<comment type="caution">
    <text evidence="2">The sequence shown here is derived from an EMBL/GenBank/DDBJ whole genome shotgun (WGS) entry which is preliminary data.</text>
</comment>
<feature type="transmembrane region" description="Helical" evidence="1">
    <location>
        <begin position="63"/>
        <end position="86"/>
    </location>
</feature>
<feature type="transmembrane region" description="Helical" evidence="1">
    <location>
        <begin position="93"/>
        <end position="113"/>
    </location>
</feature>
<proteinExistence type="predicted"/>
<organism evidence="2 3">
    <name type="scientific">Treponema lecithinolyticum ATCC 700332</name>
    <dbReference type="NCBI Taxonomy" id="1321815"/>
    <lineage>
        <taxon>Bacteria</taxon>
        <taxon>Pseudomonadati</taxon>
        <taxon>Spirochaetota</taxon>
        <taxon>Spirochaetia</taxon>
        <taxon>Spirochaetales</taxon>
        <taxon>Treponemataceae</taxon>
        <taxon>Treponema</taxon>
    </lineage>
</organism>
<dbReference type="Proteomes" id="UP000016649">
    <property type="component" value="Unassembled WGS sequence"/>
</dbReference>
<dbReference type="EMBL" id="AWVH01000023">
    <property type="protein sequence ID" value="ERJ93639.1"/>
    <property type="molecule type" value="Genomic_DNA"/>
</dbReference>
<gene>
    <name evidence="2" type="ORF">HMPREF9193_00728</name>
</gene>
<evidence type="ECO:0000256" key="1">
    <source>
        <dbReference type="SAM" id="Phobius"/>
    </source>
</evidence>
<feature type="transmembrane region" description="Helical" evidence="1">
    <location>
        <begin position="119"/>
        <end position="139"/>
    </location>
</feature>
<feature type="transmembrane region" description="Helical" evidence="1">
    <location>
        <begin position="35"/>
        <end position="57"/>
    </location>
</feature>
<evidence type="ECO:0000313" key="2">
    <source>
        <dbReference type="EMBL" id="ERJ93639.1"/>
    </source>
</evidence>
<dbReference type="RefSeq" id="WP_021686952.1">
    <property type="nucleotide sequence ID" value="NZ_KI260564.1"/>
</dbReference>
<keyword evidence="1" id="KW-1133">Transmembrane helix</keyword>
<name>A0ABN0NZY8_TRELE</name>
<feature type="transmembrane region" description="Helical" evidence="1">
    <location>
        <begin position="159"/>
        <end position="182"/>
    </location>
</feature>
<evidence type="ECO:0000313" key="3">
    <source>
        <dbReference type="Proteomes" id="UP000016649"/>
    </source>
</evidence>
<keyword evidence="3" id="KW-1185">Reference proteome</keyword>
<reference evidence="2 3" key="1">
    <citation type="submission" date="2013-08" db="EMBL/GenBank/DDBJ databases">
        <authorList>
            <person name="Weinstock G."/>
            <person name="Sodergren E."/>
            <person name="Wylie T."/>
            <person name="Fulton L."/>
            <person name="Fulton R."/>
            <person name="Fronick C."/>
            <person name="O'Laughlin M."/>
            <person name="Godfrey J."/>
            <person name="Miner T."/>
            <person name="Herter B."/>
            <person name="Appelbaum E."/>
            <person name="Cordes M."/>
            <person name="Lek S."/>
            <person name="Wollam A."/>
            <person name="Pepin K.H."/>
            <person name="Palsikar V.B."/>
            <person name="Mitreva M."/>
            <person name="Wilson R.K."/>
        </authorList>
    </citation>
    <scope>NUCLEOTIDE SEQUENCE [LARGE SCALE GENOMIC DNA]</scope>
    <source>
        <strain evidence="2 3">ATCC 700332</strain>
    </source>
</reference>
<protein>
    <recommendedName>
        <fullName evidence="4">Prepilin type IV endopeptidase peptidase domain-containing protein</fullName>
    </recommendedName>
</protein>
<accession>A0ABN0NZY8</accession>
<feature type="transmembrane region" description="Helical" evidence="1">
    <location>
        <begin position="6"/>
        <end position="23"/>
    </location>
</feature>
<keyword evidence="1" id="KW-0472">Membrane</keyword>
<evidence type="ECO:0008006" key="4">
    <source>
        <dbReference type="Google" id="ProtNLM"/>
    </source>
</evidence>